<dbReference type="InterPro" id="IPR006139">
    <property type="entry name" value="D-isomer_2_OHA_DH_cat_dom"/>
</dbReference>
<evidence type="ECO:0000259" key="5">
    <source>
        <dbReference type="Pfam" id="PF00389"/>
    </source>
</evidence>
<feature type="domain" description="D-isomer specific 2-hydroxyacid dehydrogenase NAD-binding" evidence="6">
    <location>
        <begin position="116"/>
        <end position="293"/>
    </location>
</feature>
<feature type="domain" description="D-isomer specific 2-hydroxyacid dehydrogenase catalytic" evidence="5">
    <location>
        <begin position="35"/>
        <end position="98"/>
    </location>
</feature>
<dbReference type="EC" id="1.1.1.95" evidence="7"/>
<dbReference type="Proteomes" id="UP000590740">
    <property type="component" value="Unassembled WGS sequence"/>
</dbReference>
<evidence type="ECO:0000256" key="1">
    <source>
        <dbReference type="ARBA" id="ARBA00005854"/>
    </source>
</evidence>
<sequence length="319" mass="34463">MSTVLSALYLGPASGTAAVTTTLGAGWQVLAPETTPAAVLPLLPQVHAILDASMKVPLRQAELDTAVHLKLIATATTGADHIDSKALAARSIPLLTLKGQKQVLNELTPAAELSWMLLMACARHLRAANRHVEAGLWDREKFPGMLLKGRILGLIGCGRIGQWMSRYATAFGMRVIGYDPYLPETEWPATIERTDLDTLLQNAHAVSIHVHLSDETRGLVGPREFTLIRPGTILINTSRGAICDEDALLQALESGHLGGYGTDVLEGEPAIQTSRIWQYAQKHDNCLITPHIGGFSPDAVDIVLKFAATRIRDFFATQG</sequence>
<reference evidence="7 8" key="1">
    <citation type="submission" date="2020-08" db="EMBL/GenBank/DDBJ databases">
        <title>Genomic Encyclopedia of Type Strains, Phase IV (KMG-IV): sequencing the most valuable type-strain genomes for metagenomic binning, comparative biology and taxonomic classification.</title>
        <authorList>
            <person name="Goeker M."/>
        </authorList>
    </citation>
    <scope>NUCLEOTIDE SEQUENCE [LARGE SCALE GENOMIC DNA]</scope>
    <source>
        <strain evidence="7 8">DSM 12252</strain>
    </source>
</reference>
<dbReference type="PANTHER" id="PTHR42789">
    <property type="entry name" value="D-ISOMER SPECIFIC 2-HYDROXYACID DEHYDROGENASE FAMILY PROTEIN (AFU_ORTHOLOGUE AFUA_6G10090)"/>
    <property type="match status" value="1"/>
</dbReference>
<dbReference type="EMBL" id="JACHIG010000014">
    <property type="protein sequence ID" value="MBB5035164.1"/>
    <property type="molecule type" value="Genomic_DNA"/>
</dbReference>
<dbReference type="SUPFAM" id="SSF51735">
    <property type="entry name" value="NAD(P)-binding Rossmann-fold domains"/>
    <property type="match status" value="1"/>
</dbReference>
<dbReference type="InterPro" id="IPR006140">
    <property type="entry name" value="D-isomer_DH_NAD-bd"/>
</dbReference>
<keyword evidence="8" id="KW-1185">Reference proteome</keyword>
<dbReference type="InterPro" id="IPR036291">
    <property type="entry name" value="NAD(P)-bd_dom_sf"/>
</dbReference>
<comment type="caution">
    <text evidence="7">The sequence shown here is derived from an EMBL/GenBank/DDBJ whole genome shotgun (WGS) entry which is preliminary data.</text>
</comment>
<evidence type="ECO:0000313" key="7">
    <source>
        <dbReference type="EMBL" id="MBB5035164.1"/>
    </source>
</evidence>
<proteinExistence type="inferred from homology"/>
<protein>
    <submittedName>
        <fullName evidence="7">D-3-phosphoglycerate dehydrogenase</fullName>
        <ecNumber evidence="7">1.1.1.95</ecNumber>
    </submittedName>
</protein>
<accession>A0A7W8DM87</accession>
<evidence type="ECO:0000313" key="8">
    <source>
        <dbReference type="Proteomes" id="UP000590740"/>
    </source>
</evidence>
<evidence type="ECO:0000259" key="6">
    <source>
        <dbReference type="Pfam" id="PF02826"/>
    </source>
</evidence>
<dbReference type="InterPro" id="IPR050857">
    <property type="entry name" value="D-2-hydroxyacid_DH"/>
</dbReference>
<dbReference type="AlphaFoldDB" id="A0A7W8DM87"/>
<evidence type="ECO:0000256" key="3">
    <source>
        <dbReference type="ARBA" id="ARBA00023027"/>
    </source>
</evidence>
<organism evidence="7 8">
    <name type="scientific">Prosthecobacter vanneervenii</name>
    <dbReference type="NCBI Taxonomy" id="48466"/>
    <lineage>
        <taxon>Bacteria</taxon>
        <taxon>Pseudomonadati</taxon>
        <taxon>Verrucomicrobiota</taxon>
        <taxon>Verrucomicrobiia</taxon>
        <taxon>Verrucomicrobiales</taxon>
        <taxon>Verrucomicrobiaceae</taxon>
        <taxon>Prosthecobacter</taxon>
    </lineage>
</organism>
<dbReference type="Pfam" id="PF02826">
    <property type="entry name" value="2-Hacid_dh_C"/>
    <property type="match status" value="1"/>
</dbReference>
<name>A0A7W8DM87_9BACT</name>
<dbReference type="GO" id="GO:0004617">
    <property type="term" value="F:phosphoglycerate dehydrogenase activity"/>
    <property type="evidence" value="ECO:0007669"/>
    <property type="project" value="UniProtKB-EC"/>
</dbReference>
<evidence type="ECO:0000256" key="2">
    <source>
        <dbReference type="ARBA" id="ARBA00023002"/>
    </source>
</evidence>
<dbReference type="GO" id="GO:0051287">
    <property type="term" value="F:NAD binding"/>
    <property type="evidence" value="ECO:0007669"/>
    <property type="project" value="InterPro"/>
</dbReference>
<evidence type="ECO:0000256" key="4">
    <source>
        <dbReference type="RuleBase" id="RU003719"/>
    </source>
</evidence>
<keyword evidence="3" id="KW-0520">NAD</keyword>
<gene>
    <name evidence="7" type="ORF">HNQ65_004773</name>
</gene>
<dbReference type="Gene3D" id="3.40.50.720">
    <property type="entry name" value="NAD(P)-binding Rossmann-like Domain"/>
    <property type="match status" value="2"/>
</dbReference>
<dbReference type="SUPFAM" id="SSF52283">
    <property type="entry name" value="Formate/glycerate dehydrogenase catalytic domain-like"/>
    <property type="match status" value="1"/>
</dbReference>
<comment type="similarity">
    <text evidence="1 4">Belongs to the D-isomer specific 2-hydroxyacid dehydrogenase family.</text>
</comment>
<keyword evidence="2 4" id="KW-0560">Oxidoreductase</keyword>
<dbReference type="RefSeq" id="WP_184343677.1">
    <property type="nucleotide sequence ID" value="NZ_JACHIG010000014.1"/>
</dbReference>
<dbReference type="PANTHER" id="PTHR42789:SF1">
    <property type="entry name" value="D-ISOMER SPECIFIC 2-HYDROXYACID DEHYDROGENASE FAMILY PROTEIN (AFU_ORTHOLOGUE AFUA_6G10090)"/>
    <property type="match status" value="1"/>
</dbReference>
<dbReference type="Pfam" id="PF00389">
    <property type="entry name" value="2-Hacid_dh"/>
    <property type="match status" value="1"/>
</dbReference>